<dbReference type="EMBL" id="HBGY01029750">
    <property type="protein sequence ID" value="CAD9606498.1"/>
    <property type="molecule type" value="Transcribed_RNA"/>
</dbReference>
<feature type="compositionally biased region" description="Polar residues" evidence="1">
    <location>
        <begin position="217"/>
        <end position="237"/>
    </location>
</feature>
<evidence type="ECO:0000256" key="2">
    <source>
        <dbReference type="SAM" id="SignalP"/>
    </source>
</evidence>
<sequence>MKAIHLIVLWTAAVTTKSTAPNGRRTSSSSSSFWPSLVAGSTTVPNTKHADDDVCTTESAASPDALIERFLRDNRNHDDTSGGHDDNSTTPKKFHVQGWRWHTLSLVRDAGRLQRLALRKISTTTVPTGSDAVEDDSGDSDLDMAAEHVIDFNMKGLHAVEDELFFPWLRSILVDEKSGVVHAANVRNAFGAVLDSIETERLFVRKLASQVREQARIASSTNSTPTRRSEAASNVAQMSSTLATRTRDILTRQEQLLVPAVAALVPESEQKSFNSRVIRKLGIFDSRLHLVGMYDAVMETADIVEEKLFEEMIPMIPRMMIPRWRRKLYEPKAGVLEGV</sequence>
<accession>A0A6U2S798</accession>
<feature type="region of interest" description="Disordered" evidence="1">
    <location>
        <begin position="17"/>
        <end position="37"/>
    </location>
</feature>
<name>A0A6U2S798_9STRA</name>
<protein>
    <recommendedName>
        <fullName evidence="7">RxLR effector candidate protein</fullName>
    </recommendedName>
</protein>
<feature type="compositionally biased region" description="Polar residues" evidence="1">
    <location>
        <begin position="17"/>
        <end position="26"/>
    </location>
</feature>
<feature type="signal peptide" evidence="2">
    <location>
        <begin position="1"/>
        <end position="20"/>
    </location>
</feature>
<evidence type="ECO:0000256" key="1">
    <source>
        <dbReference type="SAM" id="MobiDB-lite"/>
    </source>
</evidence>
<feature type="region of interest" description="Disordered" evidence="1">
    <location>
        <begin position="216"/>
        <end position="237"/>
    </location>
</feature>
<evidence type="ECO:0000313" key="3">
    <source>
        <dbReference type="EMBL" id="CAD9606495.1"/>
    </source>
</evidence>
<keyword evidence="2" id="KW-0732">Signal</keyword>
<evidence type="ECO:0008006" key="7">
    <source>
        <dbReference type="Google" id="ProtNLM"/>
    </source>
</evidence>
<evidence type="ECO:0000313" key="6">
    <source>
        <dbReference type="EMBL" id="CAD9606505.1"/>
    </source>
</evidence>
<dbReference type="AlphaFoldDB" id="A0A6U2S798"/>
<dbReference type="EMBL" id="HBGY01029752">
    <property type="protein sequence ID" value="CAD9606503.1"/>
    <property type="molecule type" value="Transcribed_RNA"/>
</dbReference>
<proteinExistence type="predicted"/>
<organism evidence="4">
    <name type="scientific">Leptocylindrus danicus</name>
    <dbReference type="NCBI Taxonomy" id="163516"/>
    <lineage>
        <taxon>Eukaryota</taxon>
        <taxon>Sar</taxon>
        <taxon>Stramenopiles</taxon>
        <taxon>Ochrophyta</taxon>
        <taxon>Bacillariophyta</taxon>
        <taxon>Coscinodiscophyceae</taxon>
        <taxon>Chaetocerotophycidae</taxon>
        <taxon>Leptocylindrales</taxon>
        <taxon>Leptocylindraceae</taxon>
        <taxon>Leptocylindrus</taxon>
    </lineage>
</organism>
<feature type="chain" id="PRO_5036393845" description="RxLR effector candidate protein" evidence="2">
    <location>
        <begin position="21"/>
        <end position="339"/>
    </location>
</feature>
<dbReference type="Gene3D" id="1.20.120.520">
    <property type="entry name" value="nmb1532 protein domain like"/>
    <property type="match status" value="1"/>
</dbReference>
<reference evidence="4" key="1">
    <citation type="submission" date="2021-01" db="EMBL/GenBank/DDBJ databases">
        <authorList>
            <person name="Corre E."/>
            <person name="Pelletier E."/>
            <person name="Niang G."/>
            <person name="Scheremetjew M."/>
            <person name="Finn R."/>
            <person name="Kale V."/>
            <person name="Holt S."/>
            <person name="Cochrane G."/>
            <person name="Meng A."/>
            <person name="Brown T."/>
            <person name="Cohen L."/>
        </authorList>
    </citation>
    <scope>NUCLEOTIDE SEQUENCE</scope>
    <source>
        <strain evidence="4">B650</strain>
    </source>
</reference>
<dbReference type="EMBL" id="HBGY01029753">
    <property type="protein sequence ID" value="CAD9606505.1"/>
    <property type="molecule type" value="Transcribed_RNA"/>
</dbReference>
<dbReference type="EMBL" id="HBGY01029749">
    <property type="protein sequence ID" value="CAD9606495.1"/>
    <property type="molecule type" value="Transcribed_RNA"/>
</dbReference>
<gene>
    <name evidence="3" type="ORF">LDAN0321_LOCUS18470</name>
    <name evidence="4" type="ORF">LDAN0321_LOCUS18471</name>
    <name evidence="5" type="ORF">LDAN0321_LOCUS18473</name>
    <name evidence="6" type="ORF">LDAN0321_LOCUS18474</name>
</gene>
<evidence type="ECO:0000313" key="5">
    <source>
        <dbReference type="EMBL" id="CAD9606503.1"/>
    </source>
</evidence>
<evidence type="ECO:0000313" key="4">
    <source>
        <dbReference type="EMBL" id="CAD9606498.1"/>
    </source>
</evidence>